<comment type="caution">
    <text evidence="5">The sequence shown here is derived from an EMBL/GenBank/DDBJ whole genome shotgun (WGS) entry which is preliminary data.</text>
</comment>
<dbReference type="Proteomes" id="UP001157126">
    <property type="component" value="Unassembled WGS sequence"/>
</dbReference>
<sequence length="448" mass="47261">MDTQQATDLARGQMPMVRDALSRLVAHPSIAFDGFPAEPMHAIGEDLLEMFRGAGVPDARLLDLGVGYPTLYAEIPGPEGSPVVTLYAHYDVQPAPESQGWTTDPWTLTEGEDGRWYGRGAADDKSGVVAHLATLAAFEGRPPVTIRLCIEGEEEAAGNIDDYVARHPEQFASDVFVVADSGNASVGEPGLTTGLRGNVTVTVTVRTIEKSLHSGLFGGGAPDALVSMIQLLGSMYDENGATVIAGLDSYEWPDGHVDERMFRESAAVLDGVDLPGEGDLASRLWSRPAATVIGLDACPVDGAANAVPPSARARVSLRIAPGSDPQRQAEILTSFLQENAPRGAHVEVTDVKINQPFLAATDGPAVGLALDCLGEVFGKPAAQHGSGGSIPLVETFLSTSDGAEAILWGAEDEEKARIHGPDESVDPKELEDLIATQILFLARLAESR</sequence>
<dbReference type="InterPro" id="IPR051458">
    <property type="entry name" value="Cyt/Met_Dipeptidase"/>
</dbReference>
<dbReference type="Pfam" id="PF07687">
    <property type="entry name" value="M20_dimer"/>
    <property type="match status" value="1"/>
</dbReference>
<dbReference type="InterPro" id="IPR002933">
    <property type="entry name" value="Peptidase_M20"/>
</dbReference>
<keyword evidence="3" id="KW-0378">Hydrolase</keyword>
<evidence type="ECO:0000313" key="6">
    <source>
        <dbReference type="Proteomes" id="UP001157126"/>
    </source>
</evidence>
<keyword evidence="2" id="KW-0479">Metal-binding</keyword>
<reference evidence="6" key="1">
    <citation type="journal article" date="2019" name="Int. J. Syst. Evol. Microbiol.">
        <title>The Global Catalogue of Microorganisms (GCM) 10K type strain sequencing project: providing services to taxonomists for standard genome sequencing and annotation.</title>
        <authorList>
            <consortium name="The Broad Institute Genomics Platform"/>
            <consortium name="The Broad Institute Genome Sequencing Center for Infectious Disease"/>
            <person name="Wu L."/>
            <person name="Ma J."/>
        </authorList>
    </citation>
    <scope>NUCLEOTIDE SEQUENCE [LARGE SCALE GENOMIC DNA]</scope>
    <source>
        <strain evidence="6">NBRC 113072</strain>
    </source>
</reference>
<dbReference type="Pfam" id="PF01546">
    <property type="entry name" value="Peptidase_M20"/>
    <property type="match status" value="1"/>
</dbReference>
<dbReference type="NCBIfam" id="NF005914">
    <property type="entry name" value="PRK07907.1"/>
    <property type="match status" value="1"/>
</dbReference>
<organism evidence="5 6">
    <name type="scientific">Mobilicoccus caccae</name>
    <dbReference type="NCBI Taxonomy" id="1859295"/>
    <lineage>
        <taxon>Bacteria</taxon>
        <taxon>Bacillati</taxon>
        <taxon>Actinomycetota</taxon>
        <taxon>Actinomycetes</taxon>
        <taxon>Micrococcales</taxon>
        <taxon>Dermatophilaceae</taxon>
        <taxon>Mobilicoccus</taxon>
    </lineage>
</organism>
<protein>
    <submittedName>
        <fullName evidence="5">Dipeptidase</fullName>
    </submittedName>
</protein>
<evidence type="ECO:0000256" key="3">
    <source>
        <dbReference type="ARBA" id="ARBA00022801"/>
    </source>
</evidence>
<dbReference type="Gene3D" id="3.40.630.10">
    <property type="entry name" value="Zn peptidases"/>
    <property type="match status" value="1"/>
</dbReference>
<dbReference type="EMBL" id="BSUO01000001">
    <property type="protein sequence ID" value="GMA42258.1"/>
    <property type="molecule type" value="Genomic_DNA"/>
</dbReference>
<accession>A0ABQ6IZX6</accession>
<feature type="domain" description="Peptidase M20 dimerisation" evidence="4">
    <location>
        <begin position="193"/>
        <end position="343"/>
    </location>
</feature>
<evidence type="ECO:0000259" key="4">
    <source>
        <dbReference type="Pfam" id="PF07687"/>
    </source>
</evidence>
<proteinExistence type="predicted"/>
<evidence type="ECO:0000256" key="2">
    <source>
        <dbReference type="ARBA" id="ARBA00022723"/>
    </source>
</evidence>
<name>A0ABQ6IZX6_9MICO</name>
<dbReference type="PANTHER" id="PTHR43270">
    <property type="entry name" value="BETA-ALA-HIS DIPEPTIDASE"/>
    <property type="match status" value="1"/>
</dbReference>
<evidence type="ECO:0000313" key="5">
    <source>
        <dbReference type="EMBL" id="GMA42258.1"/>
    </source>
</evidence>
<evidence type="ECO:0000256" key="1">
    <source>
        <dbReference type="ARBA" id="ARBA00022670"/>
    </source>
</evidence>
<keyword evidence="1" id="KW-0645">Protease</keyword>
<dbReference type="InterPro" id="IPR011650">
    <property type="entry name" value="Peptidase_M20_dimer"/>
</dbReference>
<keyword evidence="6" id="KW-1185">Reference proteome</keyword>
<dbReference type="SUPFAM" id="SSF53187">
    <property type="entry name" value="Zn-dependent exopeptidases"/>
    <property type="match status" value="1"/>
</dbReference>
<dbReference type="Gene3D" id="3.30.70.360">
    <property type="match status" value="1"/>
</dbReference>
<dbReference type="PANTHER" id="PTHR43270:SF12">
    <property type="entry name" value="SUCCINYL-DIAMINOPIMELATE DESUCCINYLASE"/>
    <property type="match status" value="1"/>
</dbReference>
<dbReference type="RefSeq" id="WP_284305698.1">
    <property type="nucleotide sequence ID" value="NZ_BSUO01000001.1"/>
</dbReference>
<gene>
    <name evidence="5" type="ORF">GCM10025883_43030</name>
</gene>